<keyword evidence="4" id="KW-0963">Cytoplasm</keyword>
<name>A0AAE0DV47_9ROSI</name>
<evidence type="ECO:0000256" key="3">
    <source>
        <dbReference type="ARBA" id="ARBA00008940"/>
    </source>
</evidence>
<gene>
    <name evidence="12" type="ORF">Dsin_029005</name>
</gene>
<evidence type="ECO:0000256" key="8">
    <source>
        <dbReference type="SAM" id="MobiDB-lite"/>
    </source>
</evidence>
<dbReference type="Pfam" id="PF13324">
    <property type="entry name" value="GCIP_N"/>
    <property type="match status" value="1"/>
</dbReference>
<keyword evidence="6" id="KW-0131">Cell cycle</keyword>
<keyword evidence="9" id="KW-1133">Transmembrane helix</keyword>
<dbReference type="AlphaFoldDB" id="A0AAE0DV47"/>
<organism evidence="12 13">
    <name type="scientific">Dipteronia sinensis</name>
    <dbReference type="NCBI Taxonomy" id="43782"/>
    <lineage>
        <taxon>Eukaryota</taxon>
        <taxon>Viridiplantae</taxon>
        <taxon>Streptophyta</taxon>
        <taxon>Embryophyta</taxon>
        <taxon>Tracheophyta</taxon>
        <taxon>Spermatophyta</taxon>
        <taxon>Magnoliopsida</taxon>
        <taxon>eudicotyledons</taxon>
        <taxon>Gunneridae</taxon>
        <taxon>Pentapetalae</taxon>
        <taxon>rosids</taxon>
        <taxon>malvids</taxon>
        <taxon>Sapindales</taxon>
        <taxon>Sapindaceae</taxon>
        <taxon>Hippocastanoideae</taxon>
        <taxon>Acereae</taxon>
        <taxon>Dipteronia</taxon>
    </lineage>
</organism>
<evidence type="ECO:0000256" key="7">
    <source>
        <dbReference type="SAM" id="Coils"/>
    </source>
</evidence>
<evidence type="ECO:0000256" key="5">
    <source>
        <dbReference type="ARBA" id="ARBA00023242"/>
    </source>
</evidence>
<proteinExistence type="inferred from homology"/>
<dbReference type="InterPro" id="IPR049318">
    <property type="entry name" value="GCIP_C"/>
</dbReference>
<dbReference type="GO" id="GO:0005737">
    <property type="term" value="C:cytoplasm"/>
    <property type="evidence" value="ECO:0007669"/>
    <property type="project" value="UniProtKB-SubCell"/>
</dbReference>
<keyword evidence="13" id="KW-1185">Reference proteome</keyword>
<reference evidence="12" key="1">
    <citation type="journal article" date="2023" name="Plant J.">
        <title>Genome sequences and population genomics provide insights into the demographic history, inbreeding, and mutation load of two 'living fossil' tree species of Dipteronia.</title>
        <authorList>
            <person name="Feng Y."/>
            <person name="Comes H.P."/>
            <person name="Chen J."/>
            <person name="Zhu S."/>
            <person name="Lu R."/>
            <person name="Zhang X."/>
            <person name="Li P."/>
            <person name="Qiu J."/>
            <person name="Olsen K.M."/>
            <person name="Qiu Y."/>
        </authorList>
    </citation>
    <scope>NUCLEOTIDE SEQUENCE</scope>
    <source>
        <strain evidence="12">NBL</strain>
    </source>
</reference>
<evidence type="ECO:0008006" key="14">
    <source>
        <dbReference type="Google" id="ProtNLM"/>
    </source>
</evidence>
<evidence type="ECO:0000313" key="12">
    <source>
        <dbReference type="EMBL" id="KAK3189444.1"/>
    </source>
</evidence>
<evidence type="ECO:0000313" key="13">
    <source>
        <dbReference type="Proteomes" id="UP001281410"/>
    </source>
</evidence>
<dbReference type="InterPro" id="IPR049317">
    <property type="entry name" value="GCIP-like_N"/>
</dbReference>
<dbReference type="PANTHER" id="PTHR15492:SF1">
    <property type="entry name" value="CYCLIN-D1-BINDING PROTEIN 1"/>
    <property type="match status" value="1"/>
</dbReference>
<evidence type="ECO:0000256" key="2">
    <source>
        <dbReference type="ARBA" id="ARBA00004496"/>
    </source>
</evidence>
<feature type="region of interest" description="Disordered" evidence="8">
    <location>
        <begin position="208"/>
        <end position="246"/>
    </location>
</feature>
<comment type="subcellular location">
    <subcellularLocation>
        <location evidence="2">Cytoplasm</location>
    </subcellularLocation>
    <subcellularLocation>
        <location evidence="1">Nucleus</location>
    </subcellularLocation>
</comment>
<keyword evidence="9" id="KW-0472">Membrane</keyword>
<dbReference type="Gene3D" id="1.20.1420.10">
    <property type="entry name" value="Talin, central domain"/>
    <property type="match status" value="1"/>
</dbReference>
<keyword evidence="5" id="KW-0539">Nucleus</keyword>
<evidence type="ECO:0000259" key="10">
    <source>
        <dbReference type="Pfam" id="PF13324"/>
    </source>
</evidence>
<accession>A0AAE0DV47</accession>
<feature type="domain" description="Cyclin-D1-binding protein 1-like N-terminal" evidence="10">
    <location>
        <begin position="67"/>
        <end position="210"/>
    </location>
</feature>
<feature type="coiled-coil region" evidence="7">
    <location>
        <begin position="321"/>
        <end position="348"/>
    </location>
</feature>
<dbReference type="EMBL" id="JANJYJ010000009">
    <property type="protein sequence ID" value="KAK3189444.1"/>
    <property type="molecule type" value="Genomic_DNA"/>
</dbReference>
<protein>
    <recommendedName>
        <fullName evidence="14">Cyclin-D1-binding protein 1</fullName>
    </recommendedName>
</protein>
<feature type="domain" description="Cyclin-D1-binding protein 1-like C-terminal" evidence="11">
    <location>
        <begin position="243"/>
        <end position="340"/>
    </location>
</feature>
<dbReference type="InterPro" id="IPR026907">
    <property type="entry name" value="GCIP-like"/>
</dbReference>
<dbReference type="Proteomes" id="UP001281410">
    <property type="component" value="Unassembled WGS sequence"/>
</dbReference>
<comment type="caution">
    <text evidence="12">The sequence shown here is derived from an EMBL/GenBank/DDBJ whole genome shotgun (WGS) entry which is preliminary data.</text>
</comment>
<comment type="similarity">
    <text evidence="3">Belongs to the CCNDBP1 family.</text>
</comment>
<feature type="compositionally biased region" description="Basic and acidic residues" evidence="8">
    <location>
        <begin position="223"/>
        <end position="236"/>
    </location>
</feature>
<keyword evidence="9" id="KW-0812">Transmembrane</keyword>
<dbReference type="PANTHER" id="PTHR15492">
    <property type="entry name" value="CYCLIN D1-BINDING PROTEIN 1"/>
    <property type="match status" value="1"/>
</dbReference>
<dbReference type="Gene3D" id="1.20.1410.10">
    <property type="entry name" value="I/LWEQ domain"/>
    <property type="match status" value="1"/>
</dbReference>
<dbReference type="Pfam" id="PF20936">
    <property type="entry name" value="GCIP_C"/>
    <property type="match status" value="1"/>
</dbReference>
<dbReference type="GO" id="GO:0005634">
    <property type="term" value="C:nucleus"/>
    <property type="evidence" value="ECO:0007669"/>
    <property type="project" value="UniProtKB-SubCell"/>
</dbReference>
<evidence type="ECO:0000256" key="9">
    <source>
        <dbReference type="SAM" id="Phobius"/>
    </source>
</evidence>
<evidence type="ECO:0000256" key="6">
    <source>
        <dbReference type="ARBA" id="ARBA00023306"/>
    </source>
</evidence>
<sequence length="389" mass="42660">MGRTEREKEQLTRVLNEHLSTIHETLQVSFRLSVFIIFFVVFSCICTCMQLLDQTPASSLEKVSWGEVIKMGDQVSKQATIVGMLWTGGTPEAKQIEENMMAYFNVLQGLILLSHGSTVDTGPTLSSCIHVSVKQVVDSSFKLMMESVSLYGSRNKAQQLSMPQTVGTVWEACSALKKVAPTNITAIGRAMTQVAFSIRDVLREMKELKPASCDPTSESSDDASTKADSEAQKDDEISMDDLGNDLSPEEMKIAHSAIGIVSESLQVLKELIRTISGAVKLENPDDKGKFADSLERLLKLSKGIELQIDELGACLYPPHEVSAIKEVSEKLSSIIDELQKEVESLYDSPEALIQACTGLKSLLKRMESKLDCSSVSELEAKLQNVSVSN</sequence>
<keyword evidence="7" id="KW-0175">Coiled coil</keyword>
<evidence type="ECO:0000259" key="11">
    <source>
        <dbReference type="Pfam" id="PF20936"/>
    </source>
</evidence>
<feature type="transmembrane region" description="Helical" evidence="9">
    <location>
        <begin position="32"/>
        <end position="52"/>
    </location>
</feature>
<evidence type="ECO:0000256" key="4">
    <source>
        <dbReference type="ARBA" id="ARBA00022490"/>
    </source>
</evidence>
<evidence type="ECO:0000256" key="1">
    <source>
        <dbReference type="ARBA" id="ARBA00004123"/>
    </source>
</evidence>